<keyword evidence="2" id="KW-1185">Reference proteome</keyword>
<dbReference type="KEGG" id="pth:PTH_0997"/>
<accession>A5D3K5</accession>
<gene>
    <name evidence="1" type="ordered locus">PTH_0997</name>
</gene>
<dbReference type="EMBL" id="AP009389">
    <property type="protein sequence ID" value="BAF59178.1"/>
    <property type="molecule type" value="Genomic_DNA"/>
</dbReference>
<dbReference type="Proteomes" id="UP000006556">
    <property type="component" value="Chromosome"/>
</dbReference>
<dbReference type="AlphaFoldDB" id="A5D3K5"/>
<name>A5D3K5_PELTS</name>
<dbReference type="HOGENOM" id="CLU_148530_0_0_9"/>
<dbReference type="STRING" id="370438.PTH_0997"/>
<protein>
    <submittedName>
        <fullName evidence="1">Uncharacterized protein</fullName>
    </submittedName>
</protein>
<proteinExistence type="predicted"/>
<evidence type="ECO:0000313" key="1">
    <source>
        <dbReference type="EMBL" id="BAF59178.1"/>
    </source>
</evidence>
<dbReference type="eggNOG" id="ENOG50333K8">
    <property type="taxonomic scope" value="Bacteria"/>
</dbReference>
<organism evidence="1 2">
    <name type="scientific">Pelotomaculum thermopropionicum (strain DSM 13744 / JCM 10971 / SI)</name>
    <dbReference type="NCBI Taxonomy" id="370438"/>
    <lineage>
        <taxon>Bacteria</taxon>
        <taxon>Bacillati</taxon>
        <taxon>Bacillota</taxon>
        <taxon>Clostridia</taxon>
        <taxon>Eubacteriales</taxon>
        <taxon>Desulfotomaculaceae</taxon>
        <taxon>Pelotomaculum</taxon>
    </lineage>
</organism>
<evidence type="ECO:0000313" key="2">
    <source>
        <dbReference type="Proteomes" id="UP000006556"/>
    </source>
</evidence>
<sequence>MRSLKNLNEVNLEAIYKHFEKLCSGCDKLNTPECRESSCLIGFGKRALRFSISKGVLDIAGAKKMIPTGDFKVYYLEVIAPGLAETCRQCRQCQDNHSPDCVIALARTCLEYTVLQSEIDYPGSVFQYLAKVRDQAPELSALIAAELKKSS</sequence>
<reference evidence="2" key="1">
    <citation type="journal article" date="2008" name="Genome Res.">
        <title>The genome of Pelotomaculum thermopropionicum reveals niche-associated evolution in anaerobic microbiota.</title>
        <authorList>
            <person name="Kosaka T."/>
            <person name="Kato S."/>
            <person name="Shimoyama T."/>
            <person name="Ishii S."/>
            <person name="Abe T."/>
            <person name="Watanabe K."/>
        </authorList>
    </citation>
    <scope>NUCLEOTIDE SEQUENCE [LARGE SCALE GENOMIC DNA]</scope>
    <source>
        <strain evidence="2">DSM 13744 / JCM 10971 / SI</strain>
    </source>
</reference>